<dbReference type="EMBL" id="CP136336">
    <property type="protein sequence ID" value="WOB09006.1"/>
    <property type="molecule type" value="Genomic_DNA"/>
</dbReference>
<evidence type="ECO:0000256" key="1">
    <source>
        <dbReference type="ARBA" id="ARBA00004370"/>
    </source>
</evidence>
<dbReference type="PANTHER" id="PTHR35603">
    <property type="match status" value="1"/>
</dbReference>
<dbReference type="Proteomes" id="UP001303946">
    <property type="component" value="Chromosome"/>
</dbReference>
<name>A0ABZ0CWW7_9BURK</name>
<dbReference type="InterPro" id="IPR008816">
    <property type="entry name" value="Gly_zipper_2TM_dom"/>
</dbReference>
<keyword evidence="2" id="KW-0472">Membrane</keyword>
<comment type="subcellular location">
    <subcellularLocation>
        <location evidence="1">Membrane</location>
    </subcellularLocation>
</comment>
<sequence length="175" mass="17821">MQHHTHHKHPVDRITASLAAGSLACLVVLGGCGPQDGSPVKANGAPVPSANTTARAVPERPAAPVALMGEVRHIETLTERPKGTGVGAATGAVIGGVLGYQVGDGNGQKAATAAGAIGGGLLGNKIERDRKERVVGYNVQVQLDNGQTRTFRRESLSGLQVGSRVKVEGSSLQPA</sequence>
<dbReference type="PANTHER" id="PTHR35603:SF2">
    <property type="entry name" value="OUTER MEMBRANE LIPOPROTEIN"/>
    <property type="match status" value="1"/>
</dbReference>
<feature type="domain" description="Glycine zipper 2TM" evidence="3">
    <location>
        <begin position="87"/>
        <end position="127"/>
    </location>
</feature>
<evidence type="ECO:0000313" key="5">
    <source>
        <dbReference type="Proteomes" id="UP001303946"/>
    </source>
</evidence>
<reference evidence="4 5" key="1">
    <citation type="submission" date="2023-10" db="EMBL/GenBank/DDBJ databases">
        <title>Bacteria for the degradation of biodegradable plastic PBAT(Polybutylene adipate terephthalate).</title>
        <authorList>
            <person name="Weon H.-Y."/>
            <person name="Yeon J."/>
        </authorList>
    </citation>
    <scope>NUCLEOTIDE SEQUENCE [LARGE SCALE GENOMIC DNA]</scope>
    <source>
        <strain evidence="4 5">SBD 7-3</strain>
    </source>
</reference>
<keyword evidence="5" id="KW-1185">Reference proteome</keyword>
<accession>A0ABZ0CWW7</accession>
<protein>
    <submittedName>
        <fullName evidence="4">Glycine zipper 2TM domain-containing protein</fullName>
    </submittedName>
</protein>
<organism evidence="4 5">
    <name type="scientific">Piscinibacter gummiphilus</name>
    <dbReference type="NCBI Taxonomy" id="946333"/>
    <lineage>
        <taxon>Bacteria</taxon>
        <taxon>Pseudomonadati</taxon>
        <taxon>Pseudomonadota</taxon>
        <taxon>Betaproteobacteria</taxon>
        <taxon>Burkholderiales</taxon>
        <taxon>Sphaerotilaceae</taxon>
        <taxon>Piscinibacter</taxon>
    </lineage>
</organism>
<dbReference type="RefSeq" id="WP_316701958.1">
    <property type="nucleotide sequence ID" value="NZ_CP136336.1"/>
</dbReference>
<evidence type="ECO:0000256" key="2">
    <source>
        <dbReference type="ARBA" id="ARBA00023136"/>
    </source>
</evidence>
<evidence type="ECO:0000313" key="4">
    <source>
        <dbReference type="EMBL" id="WOB09006.1"/>
    </source>
</evidence>
<evidence type="ECO:0000259" key="3">
    <source>
        <dbReference type="Pfam" id="PF05433"/>
    </source>
</evidence>
<dbReference type="InterPro" id="IPR051407">
    <property type="entry name" value="Bact_OM_lipoprot/Surf_antigen"/>
</dbReference>
<gene>
    <name evidence="4" type="ORF">RXV79_02875</name>
</gene>
<proteinExistence type="predicted"/>
<dbReference type="Pfam" id="PF05433">
    <property type="entry name" value="Rick_17kDa_Anti"/>
    <property type="match status" value="1"/>
</dbReference>